<keyword evidence="3" id="KW-1185">Reference proteome</keyword>
<name>A0A8S1KKM2_9CILI</name>
<evidence type="ECO:0000313" key="2">
    <source>
        <dbReference type="EMBL" id="CAD8055287.1"/>
    </source>
</evidence>
<evidence type="ECO:0000256" key="1">
    <source>
        <dbReference type="SAM" id="Phobius"/>
    </source>
</evidence>
<feature type="transmembrane region" description="Helical" evidence="1">
    <location>
        <begin position="115"/>
        <end position="139"/>
    </location>
</feature>
<reference evidence="2" key="1">
    <citation type="submission" date="2021-01" db="EMBL/GenBank/DDBJ databases">
        <authorList>
            <consortium name="Genoscope - CEA"/>
            <person name="William W."/>
        </authorList>
    </citation>
    <scope>NUCLEOTIDE SEQUENCE</scope>
</reference>
<evidence type="ECO:0000313" key="3">
    <source>
        <dbReference type="Proteomes" id="UP000692954"/>
    </source>
</evidence>
<protein>
    <recommendedName>
        <fullName evidence="4">Transmembrane protein</fullName>
    </recommendedName>
</protein>
<evidence type="ECO:0008006" key="4">
    <source>
        <dbReference type="Google" id="ProtNLM"/>
    </source>
</evidence>
<sequence>MNSKTRQNITVLTIIITAIIGGSFLYLSSTEKHYESSDCVLLRSYSHYYGIFCLTITAFLILFLLASFALKDESCMTGVDQIQLISGIIGIIFALLLAYALYINEPCGNLRKFTLIYFILALIFYCLGCFGMCAGLGILNQ</sequence>
<accession>A0A8S1KKM2</accession>
<dbReference type="EMBL" id="CAJJDN010000009">
    <property type="protein sequence ID" value="CAD8055287.1"/>
    <property type="molecule type" value="Genomic_DNA"/>
</dbReference>
<dbReference type="OrthoDB" id="293431at2759"/>
<dbReference type="AlphaFoldDB" id="A0A8S1KKM2"/>
<feature type="transmembrane region" description="Helical" evidence="1">
    <location>
        <begin position="82"/>
        <end position="103"/>
    </location>
</feature>
<keyword evidence="1" id="KW-0812">Transmembrane</keyword>
<gene>
    <name evidence="2" type="ORF">PSON_ATCC_30995.1.T0090167</name>
</gene>
<dbReference type="Proteomes" id="UP000692954">
    <property type="component" value="Unassembled WGS sequence"/>
</dbReference>
<organism evidence="2 3">
    <name type="scientific">Paramecium sonneborni</name>
    <dbReference type="NCBI Taxonomy" id="65129"/>
    <lineage>
        <taxon>Eukaryota</taxon>
        <taxon>Sar</taxon>
        <taxon>Alveolata</taxon>
        <taxon>Ciliophora</taxon>
        <taxon>Intramacronucleata</taxon>
        <taxon>Oligohymenophorea</taxon>
        <taxon>Peniculida</taxon>
        <taxon>Parameciidae</taxon>
        <taxon>Paramecium</taxon>
    </lineage>
</organism>
<keyword evidence="1" id="KW-1133">Transmembrane helix</keyword>
<keyword evidence="1" id="KW-0472">Membrane</keyword>
<proteinExistence type="predicted"/>
<feature type="transmembrane region" description="Helical" evidence="1">
    <location>
        <begin position="9"/>
        <end position="28"/>
    </location>
</feature>
<feature type="transmembrane region" description="Helical" evidence="1">
    <location>
        <begin position="48"/>
        <end position="70"/>
    </location>
</feature>
<comment type="caution">
    <text evidence="2">The sequence shown here is derived from an EMBL/GenBank/DDBJ whole genome shotgun (WGS) entry which is preliminary data.</text>
</comment>